<dbReference type="SUPFAM" id="SSF53254">
    <property type="entry name" value="Phosphoglycerate mutase-like"/>
    <property type="match status" value="1"/>
</dbReference>
<dbReference type="AlphaFoldDB" id="A0A7D6GAZ1"/>
<gene>
    <name evidence="4" type="ORF">HZU44_12660</name>
</gene>
<reference evidence="4" key="1">
    <citation type="submission" date="2020-08" db="EMBL/GenBank/DDBJ databases">
        <title>A bifunctional nitrone conjugated secondary metabolite targeting the ribosome.</title>
        <authorList>
            <person name="Limbrick E.M."/>
            <person name="Graf M."/>
            <person name="Derewacz D.K."/>
            <person name="Nguyen F."/>
            <person name="Spraggins J.M."/>
            <person name="Wieland M."/>
            <person name="Ynigez-Gutierrez A.E."/>
            <person name="Reisman B.J."/>
            <person name="Zinshteyn B."/>
            <person name="McCulloch K."/>
            <person name="Iverson T.M."/>
            <person name="Green R."/>
            <person name="Wilson D.N."/>
            <person name="Bachmann B.O."/>
        </authorList>
    </citation>
    <scope>NUCLEOTIDE SEQUENCE</scope>
    <source>
        <strain evidence="4">Africana</strain>
    </source>
</reference>
<dbReference type="CDD" id="cd07067">
    <property type="entry name" value="HP_PGM_like"/>
    <property type="match status" value="1"/>
</dbReference>
<dbReference type="InterPro" id="IPR013078">
    <property type="entry name" value="His_Pase_superF_clade-1"/>
</dbReference>
<dbReference type="Gene3D" id="3.40.50.1240">
    <property type="entry name" value="Phosphoglycerate mutase-like"/>
    <property type="match status" value="1"/>
</dbReference>
<evidence type="ECO:0000313" key="4">
    <source>
        <dbReference type="EMBL" id="QLK00764.1"/>
    </source>
</evidence>
<accession>A0A7D6GAZ1</accession>
<dbReference type="PANTHER" id="PTHR46517">
    <property type="entry name" value="FRUCTOSE-2,6-BISPHOSPHATASE TIGAR"/>
    <property type="match status" value="1"/>
</dbReference>
<proteinExistence type="predicted"/>
<dbReference type="EMBL" id="CP058905">
    <property type="protein sequence ID" value="QLK00764.1"/>
    <property type="molecule type" value="Genomic_DNA"/>
</dbReference>
<feature type="active site" description="Tele-phosphohistidine intermediate" evidence="2">
    <location>
        <position position="10"/>
    </location>
</feature>
<dbReference type="PANTHER" id="PTHR46517:SF1">
    <property type="entry name" value="FRUCTOSE-2,6-BISPHOSPHATASE TIGAR"/>
    <property type="match status" value="1"/>
</dbReference>
<dbReference type="GO" id="GO:0005829">
    <property type="term" value="C:cytosol"/>
    <property type="evidence" value="ECO:0007669"/>
    <property type="project" value="TreeGrafter"/>
</dbReference>
<dbReference type="Pfam" id="PF00300">
    <property type="entry name" value="His_Phos_1"/>
    <property type="match status" value="1"/>
</dbReference>
<dbReference type="InterPro" id="IPR051695">
    <property type="entry name" value="Phosphoglycerate_Mutase"/>
</dbReference>
<dbReference type="GO" id="GO:0045820">
    <property type="term" value="P:negative regulation of glycolytic process"/>
    <property type="evidence" value="ECO:0007669"/>
    <property type="project" value="TreeGrafter"/>
</dbReference>
<dbReference type="InterPro" id="IPR029033">
    <property type="entry name" value="His_PPase_superfam"/>
</dbReference>
<protein>
    <submittedName>
        <fullName evidence="4">Histidine phosphatase family protein</fullName>
    </submittedName>
</protein>
<feature type="binding site" evidence="3">
    <location>
        <begin position="83"/>
        <end position="86"/>
    </location>
    <ligand>
        <name>substrate</name>
    </ligand>
</feature>
<name>A0A7D6GAZ1_9ACTN</name>
<sequence length="193" mass="21616">MSTRIVFETHSWSEDNDRGVATGWLPGRLSARGRALAAELGARRRDDGIAAIFTSDLRRAVETAEVAFAGTGIPILHDWRLRECDYGTRNGTSAVELHRGRVDHLDSPYPGGESWRQAVSRAGRFLDDVPLRWDGCGILLIGHVATRWALDHLLDGVPLEALIIADFAWREGWEYRTGDRQGARRQRTSATRR</sequence>
<evidence type="ECO:0000256" key="3">
    <source>
        <dbReference type="PIRSR" id="PIRSR613078-2"/>
    </source>
</evidence>
<feature type="binding site" evidence="3">
    <location>
        <position position="59"/>
    </location>
    <ligand>
        <name>substrate</name>
    </ligand>
</feature>
<organism evidence="4">
    <name type="scientific">Micromonospora carbonacea</name>
    <dbReference type="NCBI Taxonomy" id="47853"/>
    <lineage>
        <taxon>Bacteria</taxon>
        <taxon>Bacillati</taxon>
        <taxon>Actinomycetota</taxon>
        <taxon>Actinomycetes</taxon>
        <taxon>Micromonosporales</taxon>
        <taxon>Micromonosporaceae</taxon>
        <taxon>Micromonospora</taxon>
    </lineage>
</organism>
<feature type="active site" description="Proton donor/acceptor" evidence="2">
    <location>
        <position position="83"/>
    </location>
</feature>
<evidence type="ECO:0000256" key="1">
    <source>
        <dbReference type="ARBA" id="ARBA00022801"/>
    </source>
</evidence>
<dbReference type="GO" id="GO:0004331">
    <property type="term" value="F:fructose-2,6-bisphosphate 2-phosphatase activity"/>
    <property type="evidence" value="ECO:0007669"/>
    <property type="project" value="TreeGrafter"/>
</dbReference>
<evidence type="ECO:0000256" key="2">
    <source>
        <dbReference type="PIRSR" id="PIRSR613078-1"/>
    </source>
</evidence>
<feature type="binding site" evidence="3">
    <location>
        <begin position="22"/>
        <end position="23"/>
    </location>
    <ligand>
        <name>substrate</name>
    </ligand>
</feature>
<keyword evidence="1" id="KW-0378">Hydrolase</keyword>
<dbReference type="GO" id="GO:0043456">
    <property type="term" value="P:regulation of pentose-phosphate shunt"/>
    <property type="evidence" value="ECO:0007669"/>
    <property type="project" value="TreeGrafter"/>
</dbReference>